<dbReference type="STRING" id="308853.SAMN05421752_11621"/>
<dbReference type="AlphaFoldDB" id="A0A1N7GW45"/>
<feature type="domain" description="Polymerase beta nucleotidyltransferase" evidence="1">
    <location>
        <begin position="119"/>
        <end position="215"/>
    </location>
</feature>
<dbReference type="SUPFAM" id="SSF46785">
    <property type="entry name" value="Winged helix' DNA-binding domain"/>
    <property type="match status" value="1"/>
</dbReference>
<keyword evidence="3" id="KW-1185">Reference proteome</keyword>
<accession>A0A1N7GW45</accession>
<dbReference type="InterPro" id="IPR043519">
    <property type="entry name" value="NT_sf"/>
</dbReference>
<dbReference type="SUPFAM" id="SSF81301">
    <property type="entry name" value="Nucleotidyltransferase"/>
    <property type="match status" value="1"/>
</dbReference>
<organism evidence="2 3">
    <name type="scientific">Natronorubrum thiooxidans</name>
    <dbReference type="NCBI Taxonomy" id="308853"/>
    <lineage>
        <taxon>Archaea</taxon>
        <taxon>Methanobacteriati</taxon>
        <taxon>Methanobacteriota</taxon>
        <taxon>Stenosarchaea group</taxon>
        <taxon>Halobacteria</taxon>
        <taxon>Halobacteriales</taxon>
        <taxon>Natrialbaceae</taxon>
        <taxon>Natronorubrum</taxon>
    </lineage>
</organism>
<evidence type="ECO:0000259" key="1">
    <source>
        <dbReference type="Pfam" id="PF18765"/>
    </source>
</evidence>
<dbReference type="OrthoDB" id="9287at2157"/>
<proteinExistence type="predicted"/>
<dbReference type="CDD" id="cd05403">
    <property type="entry name" value="NT_KNTase_like"/>
    <property type="match status" value="1"/>
</dbReference>
<keyword evidence="2" id="KW-0808">Transferase</keyword>
<name>A0A1N7GW45_9EURY</name>
<dbReference type="Pfam" id="PF18765">
    <property type="entry name" value="Polbeta"/>
    <property type="match status" value="1"/>
</dbReference>
<gene>
    <name evidence="2" type="ORF">SAMN05421752_11621</name>
</gene>
<dbReference type="InterPro" id="IPR036388">
    <property type="entry name" value="WH-like_DNA-bd_sf"/>
</dbReference>
<dbReference type="Proteomes" id="UP000185936">
    <property type="component" value="Unassembled WGS sequence"/>
</dbReference>
<evidence type="ECO:0000313" key="3">
    <source>
        <dbReference type="Proteomes" id="UP000185936"/>
    </source>
</evidence>
<dbReference type="InterPro" id="IPR041633">
    <property type="entry name" value="Polbeta"/>
</dbReference>
<dbReference type="GO" id="GO:0016740">
    <property type="term" value="F:transferase activity"/>
    <property type="evidence" value="ECO:0007669"/>
    <property type="project" value="UniProtKB-KW"/>
</dbReference>
<dbReference type="InterPro" id="IPR011991">
    <property type="entry name" value="ArsR-like_HTH"/>
</dbReference>
<dbReference type="InterPro" id="IPR036390">
    <property type="entry name" value="WH_DNA-bd_sf"/>
</dbReference>
<evidence type="ECO:0000313" key="2">
    <source>
        <dbReference type="EMBL" id="SIS16658.1"/>
    </source>
</evidence>
<reference evidence="3" key="1">
    <citation type="submission" date="2017-01" db="EMBL/GenBank/DDBJ databases">
        <authorList>
            <person name="Varghese N."/>
            <person name="Submissions S."/>
        </authorList>
    </citation>
    <scope>NUCLEOTIDE SEQUENCE [LARGE SCALE GENOMIC DNA]</scope>
    <source>
        <strain evidence="3">type strain: HArc-</strain>
    </source>
</reference>
<dbReference type="PANTHER" id="PTHR33933">
    <property type="entry name" value="NUCLEOTIDYLTRANSFERASE"/>
    <property type="match status" value="1"/>
</dbReference>
<protein>
    <submittedName>
        <fullName evidence="2">Predicted nucleotidyltransferase</fullName>
    </submittedName>
</protein>
<dbReference type="Gene3D" id="3.30.460.10">
    <property type="entry name" value="Beta Polymerase, domain 2"/>
    <property type="match status" value="1"/>
</dbReference>
<sequence>MESKSNIGSGGGSKITLDIPAQDTSLFKSQAVHEVLSFLSQYHTDEFSITELTDAVDYSQPSISKAVDILAANDLVTDHREGNTRLVQINRERLLHPDDPFLQIPQAEFHTPVRTAVDELVDQLDDIVGIMLYGSVARGDADRRSDIDLWVLVEEDRMANQRTANRIRQDLEDHAFDTGRYAYEIDVESLPAIPNYTDELRDILSDGLVVHDTDKFETVRKMVFHGDLDE</sequence>
<dbReference type="EMBL" id="FTNR01000016">
    <property type="protein sequence ID" value="SIS16658.1"/>
    <property type="molecule type" value="Genomic_DNA"/>
</dbReference>
<dbReference type="PANTHER" id="PTHR33933:SF1">
    <property type="entry name" value="PROTEIN ADENYLYLTRANSFERASE MNTA-RELATED"/>
    <property type="match status" value="1"/>
</dbReference>
<dbReference type="CDD" id="cd00090">
    <property type="entry name" value="HTH_ARSR"/>
    <property type="match status" value="1"/>
</dbReference>
<dbReference type="InterPro" id="IPR052548">
    <property type="entry name" value="Type_VII_TA_antitoxin"/>
</dbReference>
<dbReference type="Gene3D" id="1.10.10.10">
    <property type="entry name" value="Winged helix-like DNA-binding domain superfamily/Winged helix DNA-binding domain"/>
    <property type="match status" value="1"/>
</dbReference>
<dbReference type="RefSeq" id="WP_076610520.1">
    <property type="nucleotide sequence ID" value="NZ_FTNR01000016.1"/>
</dbReference>